<dbReference type="PRINTS" id="PR00377">
    <property type="entry name" value="IMPHPHTASES"/>
</dbReference>
<dbReference type="Gene3D" id="3.30.540.10">
    <property type="entry name" value="Fructose-1,6-Bisphosphatase, subunit A, domain 1"/>
    <property type="match status" value="1"/>
</dbReference>
<dbReference type="EC" id="3.1.3.25" evidence="8"/>
<sequence>MTVDQHEWLAFAKSIALKAGDMIVAFREENAFQKDYKLGHELVTSADLAVDQLLVSSLAEKYPTHGIMSEESFPNLDLGSQDENVPVWVIDPIDGTVNFAHGHKHVAVSIGLYLGGERILGVVNAPFLGECFWALRGQGAYCNDAKLSVSGAIDLRNALVATGFPYVKKDIATILARVSNVLHACQDIRRNGSAALDLCWVAAGRLDAYFESVKPWDMAAGALIAEEAGAYVGHYASTQNEWPEVVDGESLLVSTPELCEKLCVLLK</sequence>
<name>A0ABT2YU94_9GAMM</name>
<dbReference type="Gene3D" id="3.40.190.80">
    <property type="match status" value="1"/>
</dbReference>
<dbReference type="InterPro" id="IPR000760">
    <property type="entry name" value="Inositol_monophosphatase-like"/>
</dbReference>
<comment type="similarity">
    <text evidence="3 8">Belongs to the inositol monophosphatase superfamily.</text>
</comment>
<evidence type="ECO:0000256" key="6">
    <source>
        <dbReference type="ARBA" id="ARBA00022814"/>
    </source>
</evidence>
<protein>
    <recommendedName>
        <fullName evidence="8">Inositol-1-monophosphatase</fullName>
        <ecNumber evidence="8">3.1.3.25</ecNumber>
    </recommendedName>
</protein>
<dbReference type="InterPro" id="IPR020550">
    <property type="entry name" value="Inositol_monophosphatase_CS"/>
</dbReference>
<dbReference type="PANTHER" id="PTHR20854">
    <property type="entry name" value="INOSITOL MONOPHOSPHATASE"/>
    <property type="match status" value="1"/>
</dbReference>
<evidence type="ECO:0000256" key="8">
    <source>
        <dbReference type="RuleBase" id="RU364068"/>
    </source>
</evidence>
<evidence type="ECO:0000313" key="10">
    <source>
        <dbReference type="Proteomes" id="UP001209713"/>
    </source>
</evidence>
<evidence type="ECO:0000256" key="7">
    <source>
        <dbReference type="ARBA" id="ARBA00022842"/>
    </source>
</evidence>
<dbReference type="EMBL" id="JAOVZB010000005">
    <property type="protein sequence ID" value="MCV2403470.1"/>
    <property type="molecule type" value="Genomic_DNA"/>
</dbReference>
<dbReference type="CDD" id="cd01639">
    <property type="entry name" value="IMPase"/>
    <property type="match status" value="1"/>
</dbReference>
<dbReference type="Proteomes" id="UP001209713">
    <property type="component" value="Unassembled WGS sequence"/>
</dbReference>
<dbReference type="InterPro" id="IPR033942">
    <property type="entry name" value="IMPase"/>
</dbReference>
<evidence type="ECO:0000313" key="9">
    <source>
        <dbReference type="EMBL" id="MCV2403470.1"/>
    </source>
</evidence>
<evidence type="ECO:0000256" key="4">
    <source>
        <dbReference type="ARBA" id="ARBA00022723"/>
    </source>
</evidence>
<evidence type="ECO:0000256" key="1">
    <source>
        <dbReference type="ARBA" id="ARBA00001033"/>
    </source>
</evidence>
<keyword evidence="6" id="KW-0889">Transcription antitermination</keyword>
<keyword evidence="5 8" id="KW-0378">Hydrolase</keyword>
<comment type="catalytic activity">
    <reaction evidence="1 8">
        <text>a myo-inositol phosphate + H2O = myo-inositol + phosphate</text>
        <dbReference type="Rhea" id="RHEA:24056"/>
        <dbReference type="ChEBI" id="CHEBI:15377"/>
        <dbReference type="ChEBI" id="CHEBI:17268"/>
        <dbReference type="ChEBI" id="CHEBI:43474"/>
        <dbReference type="ChEBI" id="CHEBI:84139"/>
        <dbReference type="EC" id="3.1.3.25"/>
    </reaction>
</comment>
<gene>
    <name evidence="9" type="ORF">OFY17_11325</name>
</gene>
<dbReference type="Pfam" id="PF00459">
    <property type="entry name" value="Inositol_P"/>
    <property type="match status" value="1"/>
</dbReference>
<keyword evidence="6" id="KW-0805">Transcription regulation</keyword>
<evidence type="ECO:0000256" key="2">
    <source>
        <dbReference type="ARBA" id="ARBA00001946"/>
    </source>
</evidence>
<accession>A0ABT2YU94</accession>
<dbReference type="SUPFAM" id="SSF56655">
    <property type="entry name" value="Carbohydrate phosphatase"/>
    <property type="match status" value="1"/>
</dbReference>
<organism evidence="9 10">
    <name type="scientific">Marinomonas sargassi</name>
    <dbReference type="NCBI Taxonomy" id="2984494"/>
    <lineage>
        <taxon>Bacteria</taxon>
        <taxon>Pseudomonadati</taxon>
        <taxon>Pseudomonadota</taxon>
        <taxon>Gammaproteobacteria</taxon>
        <taxon>Oceanospirillales</taxon>
        <taxon>Oceanospirillaceae</taxon>
        <taxon>Marinomonas</taxon>
    </lineage>
</organism>
<dbReference type="PROSITE" id="PS00629">
    <property type="entry name" value="IMP_1"/>
    <property type="match status" value="1"/>
</dbReference>
<dbReference type="PROSITE" id="PS00630">
    <property type="entry name" value="IMP_2"/>
    <property type="match status" value="1"/>
</dbReference>
<proteinExistence type="inferred from homology"/>
<reference evidence="9 10" key="1">
    <citation type="submission" date="2022-10" db="EMBL/GenBank/DDBJ databases">
        <title>Marinomonas transparenta sp. nov. and Marinomonas sargassi sp. nov., isolated from marine alga (Sargassum natans (L.) Gaillon).</title>
        <authorList>
            <person name="Wang Y."/>
        </authorList>
    </citation>
    <scope>NUCLEOTIDE SEQUENCE [LARGE SCALE GENOMIC DNA]</scope>
    <source>
        <strain evidence="9 10">C2222</strain>
    </source>
</reference>
<comment type="cofactor">
    <cofactor evidence="2 8">
        <name>Mg(2+)</name>
        <dbReference type="ChEBI" id="CHEBI:18420"/>
    </cofactor>
</comment>
<keyword evidence="4 8" id="KW-0479">Metal-binding</keyword>
<evidence type="ECO:0000256" key="5">
    <source>
        <dbReference type="ARBA" id="ARBA00022801"/>
    </source>
</evidence>
<comment type="caution">
    <text evidence="9">The sequence shown here is derived from an EMBL/GenBank/DDBJ whole genome shotgun (WGS) entry which is preliminary data.</text>
</comment>
<keyword evidence="6" id="KW-0804">Transcription</keyword>
<dbReference type="PANTHER" id="PTHR20854:SF4">
    <property type="entry name" value="INOSITOL-1-MONOPHOSPHATASE-RELATED"/>
    <property type="match status" value="1"/>
</dbReference>
<dbReference type="RefSeq" id="WP_263530851.1">
    <property type="nucleotide sequence ID" value="NZ_JAOVZB010000005.1"/>
</dbReference>
<evidence type="ECO:0000256" key="3">
    <source>
        <dbReference type="ARBA" id="ARBA00009759"/>
    </source>
</evidence>
<keyword evidence="7 8" id="KW-0460">Magnesium</keyword>
<keyword evidence="10" id="KW-1185">Reference proteome</keyword>
<dbReference type="InterPro" id="IPR020583">
    <property type="entry name" value="Inositol_monoP_metal-BS"/>
</dbReference>